<dbReference type="KEGG" id="fya:KMW28_03690"/>
<dbReference type="InterPro" id="IPR011330">
    <property type="entry name" value="Glyco_hydro/deAcase_b/a-brl"/>
</dbReference>
<evidence type="ECO:0000259" key="3">
    <source>
        <dbReference type="Pfam" id="PF07748"/>
    </source>
</evidence>
<feature type="domain" description="Glycosyl hydrolases family 38 C-terminal" evidence="4">
    <location>
        <begin position="1105"/>
        <end position="1177"/>
    </location>
</feature>
<accession>A0AAX1N5X6</accession>
<dbReference type="Gene3D" id="2.60.40.2220">
    <property type="match status" value="1"/>
</dbReference>
<dbReference type="AlphaFoldDB" id="A0AAX1N5X6"/>
<dbReference type="InterPro" id="IPR011682">
    <property type="entry name" value="Glyco_hydro_38_C"/>
</dbReference>
<name>A0AAX1N5X6_9BACT</name>
<dbReference type="EMBL" id="CP076132">
    <property type="protein sequence ID" value="QWG02691.1"/>
    <property type="molecule type" value="Genomic_DNA"/>
</dbReference>
<dbReference type="InterPro" id="IPR027291">
    <property type="entry name" value="Glyco_hydro_38_N_sf"/>
</dbReference>
<gene>
    <name evidence="5" type="ORF">KMW28_03690</name>
</gene>
<feature type="domain" description="Glycosyl hydrolase family 38 C-terminal" evidence="3">
    <location>
        <begin position="815"/>
        <end position="963"/>
    </location>
</feature>
<evidence type="ECO:0008006" key="7">
    <source>
        <dbReference type="Google" id="ProtNLM"/>
    </source>
</evidence>
<protein>
    <recommendedName>
        <fullName evidence="7">Alpha-mannosidase</fullName>
    </recommendedName>
</protein>
<dbReference type="GO" id="GO:0004559">
    <property type="term" value="F:alpha-mannosidase activity"/>
    <property type="evidence" value="ECO:0007669"/>
    <property type="project" value="InterPro"/>
</dbReference>
<dbReference type="Gene3D" id="2.60.40.1180">
    <property type="entry name" value="Golgi alpha-mannosidase II"/>
    <property type="match status" value="1"/>
</dbReference>
<reference evidence="5 6" key="1">
    <citation type="submission" date="2021-05" db="EMBL/GenBank/DDBJ databases">
        <title>Comparative genomic studies on the polysaccharide-degrading batcterial strains of the Flammeovirga genus.</title>
        <authorList>
            <person name="Zewei F."/>
            <person name="Zheng Z."/>
            <person name="Yu L."/>
            <person name="Ruyue G."/>
            <person name="Yanhong M."/>
            <person name="Yuanyuan C."/>
            <person name="Jingyan G."/>
            <person name="Wenjun H."/>
        </authorList>
    </citation>
    <scope>NUCLEOTIDE SEQUENCE [LARGE SCALE GENOMIC DNA]</scope>
    <source>
        <strain evidence="5 6">NBRC:100898</strain>
    </source>
</reference>
<dbReference type="SUPFAM" id="SSF74650">
    <property type="entry name" value="Galactose mutarotase-like"/>
    <property type="match status" value="1"/>
</dbReference>
<evidence type="ECO:0000313" key="5">
    <source>
        <dbReference type="EMBL" id="QWG02691.1"/>
    </source>
</evidence>
<dbReference type="GO" id="GO:0009313">
    <property type="term" value="P:oligosaccharide catabolic process"/>
    <property type="evidence" value="ECO:0007669"/>
    <property type="project" value="TreeGrafter"/>
</dbReference>
<dbReference type="PANTHER" id="PTHR46017">
    <property type="entry name" value="ALPHA-MANNOSIDASE 2C1"/>
    <property type="match status" value="1"/>
</dbReference>
<dbReference type="SUPFAM" id="SSF88713">
    <property type="entry name" value="Glycoside hydrolase/deacetylase"/>
    <property type="match status" value="1"/>
</dbReference>
<dbReference type="InterPro" id="IPR000602">
    <property type="entry name" value="Glyco_hydro_38_N"/>
</dbReference>
<evidence type="ECO:0000313" key="6">
    <source>
        <dbReference type="Proteomes" id="UP000678679"/>
    </source>
</evidence>
<feature type="domain" description="Glycoside hydrolase family 38 N-terminal" evidence="2">
    <location>
        <begin position="337"/>
        <end position="600"/>
    </location>
</feature>
<organism evidence="5 6">
    <name type="scientific">Flammeovirga yaeyamensis</name>
    <dbReference type="NCBI Taxonomy" id="367791"/>
    <lineage>
        <taxon>Bacteria</taxon>
        <taxon>Pseudomonadati</taxon>
        <taxon>Bacteroidota</taxon>
        <taxon>Cytophagia</taxon>
        <taxon>Cytophagales</taxon>
        <taxon>Flammeovirgaceae</taxon>
        <taxon>Flammeovirga</taxon>
    </lineage>
</organism>
<dbReference type="Proteomes" id="UP000678679">
    <property type="component" value="Chromosome 1"/>
</dbReference>
<keyword evidence="1" id="KW-0732">Signal</keyword>
<keyword evidence="6" id="KW-1185">Reference proteome</keyword>
<dbReference type="RefSeq" id="WP_169666539.1">
    <property type="nucleotide sequence ID" value="NZ_CP076132.1"/>
</dbReference>
<evidence type="ECO:0000259" key="4">
    <source>
        <dbReference type="Pfam" id="PF17677"/>
    </source>
</evidence>
<dbReference type="Pfam" id="PF17677">
    <property type="entry name" value="Glyco_hydro38C2"/>
    <property type="match status" value="1"/>
</dbReference>
<proteinExistence type="predicted"/>
<dbReference type="InterPro" id="IPR041147">
    <property type="entry name" value="GH38_C"/>
</dbReference>
<dbReference type="Pfam" id="PF01074">
    <property type="entry name" value="Glyco_hydro_38N"/>
    <property type="match status" value="1"/>
</dbReference>
<dbReference type="GO" id="GO:0006013">
    <property type="term" value="P:mannose metabolic process"/>
    <property type="evidence" value="ECO:0007669"/>
    <property type="project" value="InterPro"/>
</dbReference>
<feature type="signal peptide" evidence="1">
    <location>
        <begin position="1"/>
        <end position="22"/>
    </location>
</feature>
<feature type="chain" id="PRO_5043567277" description="Alpha-mannosidase" evidence="1">
    <location>
        <begin position="23"/>
        <end position="1181"/>
    </location>
</feature>
<dbReference type="InterPro" id="IPR011013">
    <property type="entry name" value="Gal_mutarotase_sf_dom"/>
</dbReference>
<dbReference type="GO" id="GO:0030246">
    <property type="term" value="F:carbohydrate binding"/>
    <property type="evidence" value="ECO:0007669"/>
    <property type="project" value="InterPro"/>
</dbReference>
<evidence type="ECO:0000259" key="2">
    <source>
        <dbReference type="Pfam" id="PF01074"/>
    </source>
</evidence>
<dbReference type="Gene3D" id="3.20.110.10">
    <property type="entry name" value="Glycoside hydrolase 38, N terminal domain"/>
    <property type="match status" value="1"/>
</dbReference>
<sequence length="1181" mass="133162">MMKCINLTIILNLIVLLGFSQSQEKPTTSFDEIAIDARLMNSGYSKSTSGKDFAYQSVIGGNTKCLIARANDTIEWEAKAVTKNNGFYEFLWLAAIDVAVPAPQFTLKVNGQSMFTFKQDIKTSWSIDGADGSRLTFYVQKLDMHEDAHGYMYLKVPENLITSDVVSLSIEGDKSGSHSWFMTFKETTIPTDIYGKAVKEMKGEVSFVSDATKVKAQLALSKSYTEKKAHLIVKGQTFDIASEKFPFEGTIELPFSSRTLAGETYQIVASNSTLIAEGQFGQNDEYASVRPNENTYITYQNQLKGDTFTSEFTIKYAPKMVENVVKVSQLNMTEGTVALMNSSHQDIAWMDTPEKCIVERDTMLITPIINDALKLDEYSFDIEDALMIQEYIDRHPESKEKIVQLLNEEKISVGASYTQPYEEMYSGESLSRQFIHGKKYLAELLDGYNADTYWNMDVPGRTLQMPQIMAKSGVNKLVISRQEKGIFKWEAPNGDDIIVFSLDHYSLDFLGLNQTLEIATNHVAEKSLEWTKDYNSKDRSKAIIPILSDWDMSPAKDYTAITTFWNQIKFIEQPGVNRKACVLPKIKLMTTDKFVDLIYENSENLKTIKGERPNLWVYIHGPSHQKAVLLSRTADKRLVGAEKLSAFHQLIDASSVNYPQKELYQAWENKIYPDHGWGGKNGDITDAVFKEKYNNALHVADAIYTDQAKQIAGHINFKKKGVPMVIFNHLNWNYDNIIEKEVSFNENEIKHFSMIDADGKPVKSQLTEVERYNNGYLKSAKVHFIGQVPALGYTSYYVVEGTENHANADADIKKIETDYYSISLGNGGIESLIKKSNDEELIDNTNFLGGEVFFLTSEGNGAGEFVKVQHPTLEDFEQLKDKNINWTISNKGDIFTDYSFRQKLGDGVVEETIRVYQSLEKIDFAIDVKNWEGTMYREYRVAFPVNNSMKTVEYQVPYGVLEVGKDEAAGAAGGSAQGSYTTPNKDIHPRGIENWIAAKSDNSSLVVTSSVAAADYYDVLDKEKITLQPILFASRHSCHWEGNPYPQTGNHAFKFSLSTGDADRITDNQNGIENAEQLEVVFRPQTLRKPSLKATQQFISMDNENIVVTAIKKAEDSDALIIRFYNVSDQEETVNIDFQQTIKSAFTTTILEEDMDTLEVDKNKVKVNTEAFGITTLKVNF</sequence>
<dbReference type="Gene3D" id="2.70.98.30">
    <property type="entry name" value="Golgi alpha-mannosidase II, domain 4"/>
    <property type="match status" value="1"/>
</dbReference>
<evidence type="ECO:0000256" key="1">
    <source>
        <dbReference type="SAM" id="SignalP"/>
    </source>
</evidence>
<dbReference type="Pfam" id="PF07748">
    <property type="entry name" value="Glyco_hydro_38C"/>
    <property type="match status" value="1"/>
</dbReference>
<dbReference type="InterPro" id="IPR013780">
    <property type="entry name" value="Glyco_hydro_b"/>
</dbReference>
<dbReference type="PANTHER" id="PTHR46017:SF1">
    <property type="entry name" value="ALPHA-MANNOSIDASE 2C1"/>
    <property type="match status" value="1"/>
</dbReference>